<accession>A0A6A5ZCK0</accession>
<evidence type="ECO:0000313" key="2">
    <source>
        <dbReference type="EMBL" id="KAF2116926.1"/>
    </source>
</evidence>
<dbReference type="Gene3D" id="3.40.390.10">
    <property type="entry name" value="Collagenase (Catalytic Domain)"/>
    <property type="match status" value="1"/>
</dbReference>
<keyword evidence="1" id="KW-0732">Signal</keyword>
<dbReference type="Proteomes" id="UP000799770">
    <property type="component" value="Unassembled WGS sequence"/>
</dbReference>
<evidence type="ECO:0000256" key="1">
    <source>
        <dbReference type="SAM" id="SignalP"/>
    </source>
</evidence>
<feature type="signal peptide" evidence="1">
    <location>
        <begin position="1"/>
        <end position="19"/>
    </location>
</feature>
<dbReference type="AlphaFoldDB" id="A0A6A5ZCK0"/>
<evidence type="ECO:0008006" key="4">
    <source>
        <dbReference type="Google" id="ProtNLM"/>
    </source>
</evidence>
<name>A0A6A5ZCK0_9PLEO</name>
<sequence>MYSLRVFVTIALLSCHVAAWWSPTIDEEIDKKTVYIDASCETKDYEGGAFANGWFHALGSSHEVIERVASHNDHDYHAVVKRIMKRVVSDEDDETQLDEIMKYFEQLSVLSIIDSLKDADIRIFCDDDAVSTKENPNTRMVFVGNDRLEDRYNFMAINIRDSCRYVSADAFTVIGHYRIQTLWNGQTAHGQKSERMVISICKRGLQPMQPPFNRYWQGGMMTQQLANDYGINWMQNTAAHIIVHELMHALSDGQIFDLPNAAAAYGWRNVENMDQMHAEENADSYAFMADAALLAPDWTITRLWAPPGCPPNVVERETSAKFGQLAHYADRSRPTKRMVLRSTGNETEQSIRVRSFLEADPRFIMAMDEDSGISRP</sequence>
<evidence type="ECO:0000313" key="3">
    <source>
        <dbReference type="Proteomes" id="UP000799770"/>
    </source>
</evidence>
<dbReference type="GO" id="GO:0008237">
    <property type="term" value="F:metallopeptidase activity"/>
    <property type="evidence" value="ECO:0007669"/>
    <property type="project" value="InterPro"/>
</dbReference>
<protein>
    <recommendedName>
        <fullName evidence="4">Lysine-specific metallo-endopeptidase domain-containing protein</fullName>
    </recommendedName>
</protein>
<feature type="chain" id="PRO_5025676749" description="Lysine-specific metallo-endopeptidase domain-containing protein" evidence="1">
    <location>
        <begin position="20"/>
        <end position="376"/>
    </location>
</feature>
<dbReference type="EMBL" id="ML977320">
    <property type="protein sequence ID" value="KAF2116926.1"/>
    <property type="molecule type" value="Genomic_DNA"/>
</dbReference>
<dbReference type="OrthoDB" id="4585232at2759"/>
<reference evidence="2" key="1">
    <citation type="journal article" date="2020" name="Stud. Mycol.">
        <title>101 Dothideomycetes genomes: a test case for predicting lifestyles and emergence of pathogens.</title>
        <authorList>
            <person name="Haridas S."/>
            <person name="Albert R."/>
            <person name="Binder M."/>
            <person name="Bloem J."/>
            <person name="Labutti K."/>
            <person name="Salamov A."/>
            <person name="Andreopoulos B."/>
            <person name="Baker S."/>
            <person name="Barry K."/>
            <person name="Bills G."/>
            <person name="Bluhm B."/>
            <person name="Cannon C."/>
            <person name="Castanera R."/>
            <person name="Culley D."/>
            <person name="Daum C."/>
            <person name="Ezra D."/>
            <person name="Gonzalez J."/>
            <person name="Henrissat B."/>
            <person name="Kuo A."/>
            <person name="Liang C."/>
            <person name="Lipzen A."/>
            <person name="Lutzoni F."/>
            <person name="Magnuson J."/>
            <person name="Mondo S."/>
            <person name="Nolan M."/>
            <person name="Ohm R."/>
            <person name="Pangilinan J."/>
            <person name="Park H.-J."/>
            <person name="Ramirez L."/>
            <person name="Alfaro M."/>
            <person name="Sun H."/>
            <person name="Tritt A."/>
            <person name="Yoshinaga Y."/>
            <person name="Zwiers L.-H."/>
            <person name="Turgeon B."/>
            <person name="Goodwin S."/>
            <person name="Spatafora J."/>
            <person name="Crous P."/>
            <person name="Grigoriev I."/>
        </authorList>
    </citation>
    <scope>NUCLEOTIDE SEQUENCE</scope>
    <source>
        <strain evidence="2">CBS 627.86</strain>
    </source>
</reference>
<dbReference type="InterPro" id="IPR024079">
    <property type="entry name" value="MetalloPept_cat_dom_sf"/>
</dbReference>
<gene>
    <name evidence="2" type="ORF">BDV96DRAFT_645324</name>
</gene>
<keyword evidence="3" id="KW-1185">Reference proteome</keyword>
<organism evidence="2 3">
    <name type="scientific">Lophiotrema nucula</name>
    <dbReference type="NCBI Taxonomy" id="690887"/>
    <lineage>
        <taxon>Eukaryota</taxon>
        <taxon>Fungi</taxon>
        <taxon>Dikarya</taxon>
        <taxon>Ascomycota</taxon>
        <taxon>Pezizomycotina</taxon>
        <taxon>Dothideomycetes</taxon>
        <taxon>Pleosporomycetidae</taxon>
        <taxon>Pleosporales</taxon>
        <taxon>Lophiotremataceae</taxon>
        <taxon>Lophiotrema</taxon>
    </lineage>
</organism>
<proteinExistence type="predicted"/>